<evidence type="ECO:0000313" key="5">
    <source>
        <dbReference type="EMBL" id="VDP17691.1"/>
    </source>
</evidence>
<dbReference type="InterPro" id="IPR018247">
    <property type="entry name" value="EF_Hand_1_Ca_BS"/>
</dbReference>
<dbReference type="GO" id="GO:0005509">
    <property type="term" value="F:calcium ion binding"/>
    <property type="evidence" value="ECO:0007669"/>
    <property type="project" value="InterPro"/>
</dbReference>
<dbReference type="Pfam" id="PF13499">
    <property type="entry name" value="EF-hand_7"/>
    <property type="match status" value="2"/>
</dbReference>
<keyword evidence="6" id="KW-1185">Reference proteome</keyword>
<dbReference type="SUPFAM" id="SSF47473">
    <property type="entry name" value="EF-hand"/>
    <property type="match status" value="1"/>
</dbReference>
<feature type="domain" description="EF-hand" evidence="4">
    <location>
        <begin position="144"/>
        <end position="179"/>
    </location>
</feature>
<reference evidence="5 6" key="2">
    <citation type="submission" date="2018-11" db="EMBL/GenBank/DDBJ databases">
        <authorList>
            <consortium name="Pathogen Informatics"/>
        </authorList>
    </citation>
    <scope>NUCLEOTIDE SEQUENCE [LARGE SCALE GENOMIC DNA]</scope>
</reference>
<evidence type="ECO:0000259" key="4">
    <source>
        <dbReference type="PROSITE" id="PS50222"/>
    </source>
</evidence>
<evidence type="ECO:0000256" key="3">
    <source>
        <dbReference type="ARBA" id="ARBA00022837"/>
    </source>
</evidence>
<dbReference type="InterPro" id="IPR050145">
    <property type="entry name" value="Centrin_CML-like"/>
</dbReference>
<keyword evidence="2" id="KW-0677">Repeat</keyword>
<protein>
    <submittedName>
        <fullName evidence="7">Calmodulin</fullName>
    </submittedName>
</protein>
<evidence type="ECO:0000313" key="7">
    <source>
        <dbReference type="WBParaSite" id="SBAD_0000884601-mRNA-1"/>
    </source>
</evidence>
<dbReference type="OrthoDB" id="429467at2759"/>
<dbReference type="EMBL" id="UZAM01011696">
    <property type="protein sequence ID" value="VDP17691.1"/>
    <property type="molecule type" value="Genomic_DNA"/>
</dbReference>
<dbReference type="PROSITE" id="PS00018">
    <property type="entry name" value="EF_HAND_1"/>
    <property type="match status" value="3"/>
</dbReference>
<dbReference type="InterPro" id="IPR002048">
    <property type="entry name" value="EF_hand_dom"/>
</dbReference>
<evidence type="ECO:0000313" key="6">
    <source>
        <dbReference type="Proteomes" id="UP000270296"/>
    </source>
</evidence>
<keyword evidence="3" id="KW-0106">Calcium</keyword>
<dbReference type="SMART" id="SM00054">
    <property type="entry name" value="EFh"/>
    <property type="match status" value="4"/>
</dbReference>
<dbReference type="FunFam" id="1.10.238.10:FF:000355">
    <property type="entry name" value="Uncharacterized calcium-binding protein B0563.7"/>
    <property type="match status" value="1"/>
</dbReference>
<dbReference type="FunFam" id="1.10.238.10:FF:000336">
    <property type="entry name" value="HLH domain-containing protein"/>
    <property type="match status" value="1"/>
</dbReference>
<evidence type="ECO:0000256" key="2">
    <source>
        <dbReference type="ARBA" id="ARBA00022737"/>
    </source>
</evidence>
<dbReference type="InterPro" id="IPR011992">
    <property type="entry name" value="EF-hand-dom_pair"/>
</dbReference>
<dbReference type="PANTHER" id="PTHR23050">
    <property type="entry name" value="CALCIUM BINDING PROTEIN"/>
    <property type="match status" value="1"/>
</dbReference>
<gene>
    <name evidence="5" type="ORF">SBAD_LOCUS8535</name>
</gene>
<dbReference type="Gene3D" id="1.10.238.10">
    <property type="entry name" value="EF-hand"/>
    <property type="match status" value="2"/>
</dbReference>
<organism evidence="7">
    <name type="scientific">Soboliphyme baturini</name>
    <dbReference type="NCBI Taxonomy" id="241478"/>
    <lineage>
        <taxon>Eukaryota</taxon>
        <taxon>Metazoa</taxon>
        <taxon>Ecdysozoa</taxon>
        <taxon>Nematoda</taxon>
        <taxon>Enoplea</taxon>
        <taxon>Dorylaimia</taxon>
        <taxon>Dioctophymatida</taxon>
        <taxon>Dioctophymatoidea</taxon>
        <taxon>Soboliphymatidae</taxon>
        <taxon>Soboliphyme</taxon>
    </lineage>
</organism>
<evidence type="ECO:0000256" key="1">
    <source>
        <dbReference type="ARBA" id="ARBA00022723"/>
    </source>
</evidence>
<dbReference type="PROSITE" id="PS50222">
    <property type="entry name" value="EF_HAND_2"/>
    <property type="match status" value="4"/>
</dbReference>
<proteinExistence type="predicted"/>
<feature type="domain" description="EF-hand" evidence="4">
    <location>
        <begin position="34"/>
        <end position="69"/>
    </location>
</feature>
<name>A0A183IY37_9BILA</name>
<dbReference type="CDD" id="cd00051">
    <property type="entry name" value="EFh"/>
    <property type="match status" value="1"/>
</dbReference>
<feature type="domain" description="EF-hand" evidence="4">
    <location>
        <begin position="108"/>
        <end position="143"/>
    </location>
</feature>
<dbReference type="AlphaFoldDB" id="A0A183IY37"/>
<dbReference type="Proteomes" id="UP000270296">
    <property type="component" value="Unassembled WGS sequence"/>
</dbReference>
<keyword evidence="1" id="KW-0479">Metal-binding</keyword>
<feature type="domain" description="EF-hand" evidence="4">
    <location>
        <begin position="70"/>
        <end position="105"/>
    </location>
</feature>
<sequence length="181" mass="20519">MKAQMNSGSFFPKRSTLRGKSAVLSSKSPNYTEEELQEYRQVFSMFDTDGSGAIGREELKIAMGKLGLTTKPDELENLIAEVDQDGNGEIDFGEFCNVMRKITAKKVTFDEVVKQCFEVFDQQKNGVITEAEFREVMKMLGDIGNDRIIDHIFQEIDIDGNGVIDYEEFSSIVKQYLQEEV</sequence>
<dbReference type="WBParaSite" id="SBAD_0000884601-mRNA-1">
    <property type="protein sequence ID" value="SBAD_0000884601-mRNA-1"/>
    <property type="gene ID" value="SBAD_0000884601"/>
</dbReference>
<reference evidence="7" key="1">
    <citation type="submission" date="2016-06" db="UniProtKB">
        <authorList>
            <consortium name="WormBaseParasite"/>
        </authorList>
    </citation>
    <scope>IDENTIFICATION</scope>
</reference>
<accession>A0A183IY37</accession>